<gene>
    <name evidence="2" type="ORF">APY04_0335</name>
</gene>
<dbReference type="EMBL" id="LMTR01000015">
    <property type="protein sequence ID" value="KWT72052.1"/>
    <property type="molecule type" value="Genomic_DNA"/>
</dbReference>
<dbReference type="PANTHER" id="PTHR33336">
    <property type="entry name" value="QUINOL MONOOXYGENASE YGIN-RELATED"/>
    <property type="match status" value="1"/>
</dbReference>
<dbReference type="InterPro" id="IPR007138">
    <property type="entry name" value="ABM_dom"/>
</dbReference>
<evidence type="ECO:0000313" key="2">
    <source>
        <dbReference type="EMBL" id="KWT72052.1"/>
    </source>
</evidence>
<dbReference type="AlphaFoldDB" id="A0A109BNH2"/>
<dbReference type="RefSeq" id="WP_068459125.1">
    <property type="nucleotide sequence ID" value="NZ_LMTR01000015.1"/>
</dbReference>
<dbReference type="InterPro" id="IPR011008">
    <property type="entry name" value="Dimeric_a/b-barrel"/>
</dbReference>
<dbReference type="SUPFAM" id="SSF54909">
    <property type="entry name" value="Dimeric alpha+beta barrel"/>
    <property type="match status" value="1"/>
</dbReference>
<proteinExistence type="predicted"/>
<name>A0A109BNH2_HYPSL</name>
<evidence type="ECO:0000313" key="3">
    <source>
        <dbReference type="Proteomes" id="UP000059074"/>
    </source>
</evidence>
<sequence>MFVVVVFLEAHLGRQAELRDALRRHGKLSIEREEGCRRYDVSVDPIEGSAFLLYQVYEDEAAYRAHRELPHYADFRLLSDPWVKSRRVLTYESVAILGGP</sequence>
<keyword evidence="3" id="KW-1185">Reference proteome</keyword>
<evidence type="ECO:0000259" key="1">
    <source>
        <dbReference type="PROSITE" id="PS51725"/>
    </source>
</evidence>
<dbReference type="OrthoDB" id="9812192at2"/>
<comment type="caution">
    <text evidence="2">The sequence shown here is derived from an EMBL/GenBank/DDBJ whole genome shotgun (WGS) entry which is preliminary data.</text>
</comment>
<dbReference type="Proteomes" id="UP000059074">
    <property type="component" value="Unassembled WGS sequence"/>
</dbReference>
<dbReference type="Pfam" id="PF03992">
    <property type="entry name" value="ABM"/>
    <property type="match status" value="1"/>
</dbReference>
<dbReference type="PANTHER" id="PTHR33336:SF3">
    <property type="entry name" value="ABM DOMAIN-CONTAINING PROTEIN"/>
    <property type="match status" value="1"/>
</dbReference>
<accession>A0A109BNH2</accession>
<protein>
    <recommendedName>
        <fullName evidence="1">ABM domain-containing protein</fullName>
    </recommendedName>
</protein>
<organism evidence="2 3">
    <name type="scientific">Hyphomicrobium sulfonivorans</name>
    <dbReference type="NCBI Taxonomy" id="121290"/>
    <lineage>
        <taxon>Bacteria</taxon>
        <taxon>Pseudomonadati</taxon>
        <taxon>Pseudomonadota</taxon>
        <taxon>Alphaproteobacteria</taxon>
        <taxon>Hyphomicrobiales</taxon>
        <taxon>Hyphomicrobiaceae</taxon>
        <taxon>Hyphomicrobium</taxon>
    </lineage>
</organism>
<dbReference type="GO" id="GO:0003824">
    <property type="term" value="F:catalytic activity"/>
    <property type="evidence" value="ECO:0007669"/>
    <property type="project" value="TreeGrafter"/>
</dbReference>
<dbReference type="Gene3D" id="3.30.70.100">
    <property type="match status" value="1"/>
</dbReference>
<reference evidence="2 3" key="1">
    <citation type="submission" date="2015-10" db="EMBL/GenBank/DDBJ databases">
        <title>Transcriptomic analysis of a linuron degrading triple-species bacterial consortium.</title>
        <authorList>
            <person name="Albers P."/>
        </authorList>
    </citation>
    <scope>NUCLEOTIDE SEQUENCE [LARGE SCALE GENOMIC DNA]</scope>
    <source>
        <strain evidence="2 3">WDL6</strain>
    </source>
</reference>
<dbReference type="InterPro" id="IPR050744">
    <property type="entry name" value="AI-2_Isomerase_LsrG"/>
</dbReference>
<dbReference type="PATRIC" id="fig|121290.4.peg.2988"/>
<dbReference type="STRING" id="121290.APY04_0335"/>
<feature type="domain" description="ABM" evidence="1">
    <location>
        <begin position="2"/>
        <end position="97"/>
    </location>
</feature>
<dbReference type="PROSITE" id="PS51725">
    <property type="entry name" value="ABM"/>
    <property type="match status" value="1"/>
</dbReference>